<evidence type="ECO:0000313" key="2">
    <source>
        <dbReference type="EMBL" id="KRM28512.1"/>
    </source>
</evidence>
<dbReference type="RefSeq" id="WP_027827293.1">
    <property type="nucleotide sequence ID" value="NZ_AUEH01000001.1"/>
</dbReference>
<feature type="domain" description="HTH cro/C1-type" evidence="1">
    <location>
        <begin position="8"/>
        <end position="61"/>
    </location>
</feature>
<dbReference type="AlphaFoldDB" id="A0A0R1XER1"/>
<dbReference type="InterPro" id="IPR011990">
    <property type="entry name" value="TPR-like_helical_dom_sf"/>
</dbReference>
<dbReference type="PROSITE" id="PS50943">
    <property type="entry name" value="HTH_CROC1"/>
    <property type="match status" value="1"/>
</dbReference>
<comment type="caution">
    <text evidence="2">The sequence shown here is derived from an EMBL/GenBank/DDBJ whole genome shotgun (WGS) entry which is preliminary data.</text>
</comment>
<dbReference type="InterPro" id="IPR010982">
    <property type="entry name" value="Lambda_DNA-bd_dom_sf"/>
</dbReference>
<proteinExistence type="predicted"/>
<dbReference type="SUPFAM" id="SSF47413">
    <property type="entry name" value="lambda repressor-like DNA-binding domains"/>
    <property type="match status" value="1"/>
</dbReference>
<dbReference type="Gene3D" id="1.25.40.10">
    <property type="entry name" value="Tetratricopeptide repeat domain"/>
    <property type="match status" value="1"/>
</dbReference>
<evidence type="ECO:0000313" key="3">
    <source>
        <dbReference type="Proteomes" id="UP000050949"/>
    </source>
</evidence>
<reference evidence="2 3" key="1">
    <citation type="journal article" date="2015" name="Genome Announc.">
        <title>Expanding the biotechnology potential of lactobacilli through comparative genomics of 213 strains and associated genera.</title>
        <authorList>
            <person name="Sun Z."/>
            <person name="Harris H.M."/>
            <person name="McCann A."/>
            <person name="Guo C."/>
            <person name="Argimon S."/>
            <person name="Zhang W."/>
            <person name="Yang X."/>
            <person name="Jeffery I.B."/>
            <person name="Cooney J.C."/>
            <person name="Kagawa T.F."/>
            <person name="Liu W."/>
            <person name="Song Y."/>
            <person name="Salvetti E."/>
            <person name="Wrobel A."/>
            <person name="Rasinkangas P."/>
            <person name="Parkhill J."/>
            <person name="Rea M.C."/>
            <person name="O'Sullivan O."/>
            <person name="Ritari J."/>
            <person name="Douillard F.P."/>
            <person name="Paul Ross R."/>
            <person name="Yang R."/>
            <person name="Briner A.E."/>
            <person name="Felis G.E."/>
            <person name="de Vos W.M."/>
            <person name="Barrangou R."/>
            <person name="Klaenhammer T.R."/>
            <person name="Caufield P.W."/>
            <person name="Cui Y."/>
            <person name="Zhang H."/>
            <person name="O'Toole P.W."/>
        </authorList>
    </citation>
    <scope>NUCLEOTIDE SEQUENCE [LARGE SCALE GENOMIC DNA]</scope>
    <source>
        <strain evidence="2 3">DSM 16991</strain>
    </source>
</reference>
<dbReference type="PATRIC" id="fig|1122147.4.peg.2046"/>
<accession>A0A0R1XER1</accession>
<gene>
    <name evidence="2" type="ORF">FC91_GL001977</name>
</gene>
<dbReference type="eggNOG" id="COG1476">
    <property type="taxonomic scope" value="Bacteria"/>
</dbReference>
<dbReference type="OrthoDB" id="1150409at2"/>
<dbReference type="Proteomes" id="UP000050949">
    <property type="component" value="Unassembled WGS sequence"/>
</dbReference>
<protein>
    <recommendedName>
        <fullName evidence="1">HTH cro/C1-type domain-containing protein</fullName>
    </recommendedName>
</protein>
<organism evidence="2 3">
    <name type="scientific">Schleiferilactobacillus harbinensis DSM 16991</name>
    <dbReference type="NCBI Taxonomy" id="1122147"/>
    <lineage>
        <taxon>Bacteria</taxon>
        <taxon>Bacillati</taxon>
        <taxon>Bacillota</taxon>
        <taxon>Bacilli</taxon>
        <taxon>Lactobacillales</taxon>
        <taxon>Lactobacillaceae</taxon>
        <taxon>Schleiferilactobacillus</taxon>
    </lineage>
</organism>
<dbReference type="CDD" id="cd00093">
    <property type="entry name" value="HTH_XRE"/>
    <property type="match status" value="1"/>
</dbReference>
<sequence>MLIKGEAIRTARLRKRLSQRELAHGICAQATVCLIEKYDQNVAWDIINGLCQRLEIPAESVMSQPDDVLRRQLDRALEAFMDEDIVGCQRLLIPLADLIEADQLRAHYYTLQGLVALADGPRLDEARFRFSQALNEGAAGPHDLFRLLAQLGFGYTYFRQQALAQAGYYILAARDGISQWPSGQSWELEMQLFVLLAHAELLCAQGYWRQARVIAADGLERLNAGNSMFIMERLIFVRARAALGAGDTEQGRCELESALFIAKVRRHPHMEARINALLQTLDQSDRETE</sequence>
<name>A0A0R1XER1_9LACO</name>
<evidence type="ECO:0000259" key="1">
    <source>
        <dbReference type="PROSITE" id="PS50943"/>
    </source>
</evidence>
<dbReference type="GO" id="GO:0003677">
    <property type="term" value="F:DNA binding"/>
    <property type="evidence" value="ECO:0007669"/>
    <property type="project" value="InterPro"/>
</dbReference>
<dbReference type="InterPro" id="IPR001387">
    <property type="entry name" value="Cro/C1-type_HTH"/>
</dbReference>
<dbReference type="EMBL" id="AZFW01000032">
    <property type="protein sequence ID" value="KRM28512.1"/>
    <property type="molecule type" value="Genomic_DNA"/>
</dbReference>